<evidence type="ECO:0000259" key="1">
    <source>
        <dbReference type="Pfam" id="PF02770"/>
    </source>
</evidence>
<protein>
    <submittedName>
        <fullName evidence="3">Acyl-CoA dehydrogenase family protein</fullName>
    </submittedName>
</protein>
<organism evidence="3 4">
    <name type="scientific">Tectimicrobiota bacterium</name>
    <dbReference type="NCBI Taxonomy" id="2528274"/>
    <lineage>
        <taxon>Bacteria</taxon>
        <taxon>Pseudomonadati</taxon>
        <taxon>Nitrospinota/Tectimicrobiota group</taxon>
        <taxon>Candidatus Tectimicrobiota</taxon>
    </lineage>
</organism>
<dbReference type="InterPro" id="IPR006089">
    <property type="entry name" value="Acyl-CoA_DH_CS"/>
</dbReference>
<evidence type="ECO:0000313" key="4">
    <source>
        <dbReference type="Proteomes" id="UP000769766"/>
    </source>
</evidence>
<feature type="domain" description="Acyl-CoA dehydrogenase/oxidase N-terminal" evidence="2">
    <location>
        <begin position="7"/>
        <end position="108"/>
    </location>
</feature>
<gene>
    <name evidence="3" type="ORF">HYY20_04635</name>
</gene>
<evidence type="ECO:0000259" key="2">
    <source>
        <dbReference type="Pfam" id="PF02771"/>
    </source>
</evidence>
<accession>A0A932FWB5</accession>
<dbReference type="InterPro" id="IPR006091">
    <property type="entry name" value="Acyl-CoA_Oxase/DH_mid-dom"/>
</dbReference>
<dbReference type="Pfam" id="PF02770">
    <property type="entry name" value="Acyl-CoA_dh_M"/>
    <property type="match status" value="1"/>
</dbReference>
<dbReference type="Gene3D" id="1.10.540.10">
    <property type="entry name" value="Acyl-CoA dehydrogenase/oxidase, N-terminal domain"/>
    <property type="match status" value="1"/>
</dbReference>
<dbReference type="PANTHER" id="PTHR43884">
    <property type="entry name" value="ACYL-COA DEHYDROGENASE"/>
    <property type="match status" value="1"/>
</dbReference>
<sequence>MEFGFDEEEILLRKMVRQLAREKIGPMIPELERRGKFSPEVVELLREAGLLTVHVPVEYGGTGGGFTADSIILEELARVYPAAAITLIPNTIVNSFIVRGNNQKYLPRIGGKGVLTAICLTEPNAGSDAASIRTRAVRQGDTYLLNGTKSFVTNGGVAEVHVV</sequence>
<dbReference type="InterPro" id="IPR013786">
    <property type="entry name" value="AcylCoA_DH/ox_N"/>
</dbReference>
<dbReference type="InterPro" id="IPR037069">
    <property type="entry name" value="AcylCoA_DH/ox_N_sf"/>
</dbReference>
<evidence type="ECO:0000313" key="3">
    <source>
        <dbReference type="EMBL" id="MBI2876147.1"/>
    </source>
</evidence>
<reference evidence="3" key="1">
    <citation type="submission" date="2020-07" db="EMBL/GenBank/DDBJ databases">
        <title>Huge and variable diversity of episymbiotic CPR bacteria and DPANN archaea in groundwater ecosystems.</title>
        <authorList>
            <person name="He C.Y."/>
            <person name="Keren R."/>
            <person name="Whittaker M."/>
            <person name="Farag I.F."/>
            <person name="Doudna J."/>
            <person name="Cate J.H.D."/>
            <person name="Banfield J.F."/>
        </authorList>
    </citation>
    <scope>NUCLEOTIDE SEQUENCE</scope>
    <source>
        <strain evidence="3">NC_groundwater_672_Ag_B-0.1um_62_36</strain>
    </source>
</reference>
<dbReference type="AlphaFoldDB" id="A0A932FWB5"/>
<dbReference type="Proteomes" id="UP000769766">
    <property type="component" value="Unassembled WGS sequence"/>
</dbReference>
<dbReference type="Gene3D" id="2.40.110.10">
    <property type="entry name" value="Butyryl-CoA Dehydrogenase, subunit A, domain 2"/>
    <property type="match status" value="1"/>
</dbReference>
<dbReference type="SUPFAM" id="SSF56645">
    <property type="entry name" value="Acyl-CoA dehydrogenase NM domain-like"/>
    <property type="match status" value="1"/>
</dbReference>
<dbReference type="GO" id="GO:0050660">
    <property type="term" value="F:flavin adenine dinucleotide binding"/>
    <property type="evidence" value="ECO:0007669"/>
    <property type="project" value="InterPro"/>
</dbReference>
<dbReference type="InterPro" id="IPR009100">
    <property type="entry name" value="AcylCoA_DH/oxidase_NM_dom_sf"/>
</dbReference>
<dbReference type="InterPro" id="IPR046373">
    <property type="entry name" value="Acyl-CoA_Oxase/DH_mid-dom_sf"/>
</dbReference>
<dbReference type="PANTHER" id="PTHR43884:SF12">
    <property type="entry name" value="ISOVALERYL-COA DEHYDROGENASE, MITOCHONDRIAL-RELATED"/>
    <property type="match status" value="1"/>
</dbReference>
<dbReference type="Pfam" id="PF02771">
    <property type="entry name" value="Acyl-CoA_dh_N"/>
    <property type="match status" value="1"/>
</dbReference>
<feature type="domain" description="Acyl-CoA oxidase/dehydrogenase middle" evidence="1">
    <location>
        <begin position="117"/>
        <end position="163"/>
    </location>
</feature>
<dbReference type="GO" id="GO:0003995">
    <property type="term" value="F:acyl-CoA dehydrogenase activity"/>
    <property type="evidence" value="ECO:0007669"/>
    <property type="project" value="InterPro"/>
</dbReference>
<dbReference type="EMBL" id="JACPRF010000141">
    <property type="protein sequence ID" value="MBI2876147.1"/>
    <property type="molecule type" value="Genomic_DNA"/>
</dbReference>
<comment type="caution">
    <text evidence="3">The sequence shown here is derived from an EMBL/GenBank/DDBJ whole genome shotgun (WGS) entry which is preliminary data.</text>
</comment>
<name>A0A932FWB5_UNCTE</name>
<feature type="non-terminal residue" evidence="3">
    <location>
        <position position="163"/>
    </location>
</feature>
<proteinExistence type="predicted"/>
<dbReference type="PROSITE" id="PS00072">
    <property type="entry name" value="ACYL_COA_DH_1"/>
    <property type="match status" value="1"/>
</dbReference>